<comment type="caution">
    <text evidence="1">The sequence shown here is derived from an EMBL/GenBank/DDBJ whole genome shotgun (WGS) entry which is preliminary data.</text>
</comment>
<organism evidence="1 2">
    <name type="scientific">Orbilia oligospora</name>
    <name type="common">Nematode-trapping fungus</name>
    <name type="synonym">Arthrobotrys oligospora</name>
    <dbReference type="NCBI Taxonomy" id="2813651"/>
    <lineage>
        <taxon>Eukaryota</taxon>
        <taxon>Fungi</taxon>
        <taxon>Dikarya</taxon>
        <taxon>Ascomycota</taxon>
        <taxon>Pezizomycotina</taxon>
        <taxon>Orbiliomycetes</taxon>
        <taxon>Orbiliales</taxon>
        <taxon>Orbiliaceae</taxon>
        <taxon>Orbilia</taxon>
    </lineage>
</organism>
<dbReference type="AlphaFoldDB" id="A0A7C8PN03"/>
<dbReference type="Proteomes" id="UP000297595">
    <property type="component" value="Unassembled WGS sequence"/>
</dbReference>
<protein>
    <submittedName>
        <fullName evidence="1">Uncharacterized protein</fullName>
    </submittedName>
</protein>
<proteinExistence type="predicted"/>
<evidence type="ECO:0000313" key="2">
    <source>
        <dbReference type="Proteomes" id="UP000297595"/>
    </source>
</evidence>
<evidence type="ECO:0000313" key="1">
    <source>
        <dbReference type="EMBL" id="TGJ73970.1"/>
    </source>
</evidence>
<gene>
    <name evidence="1" type="ORF">EYR41_001029</name>
</gene>
<accession>A0A7C8PN03</accession>
<sequence>MFLDFSFCRLRKADVGLCETSVTELLDARTRCNLSPLPFFVEAASQSTGMKGRGGWYYPPLASLPITVHPPKGREDHSYLRETTSRAAIENASRKKNQPFEFEL</sequence>
<dbReference type="EMBL" id="SOZJ01000001">
    <property type="protein sequence ID" value="TGJ73970.1"/>
    <property type="molecule type" value="Genomic_DNA"/>
</dbReference>
<name>A0A7C8PN03_ORBOL</name>
<reference evidence="1 2" key="1">
    <citation type="submission" date="2019-03" db="EMBL/GenBank/DDBJ databases">
        <title>Nematode-trapping fungi genome.</title>
        <authorList>
            <person name="Vidal-Diez De Ulzurrun G."/>
        </authorList>
    </citation>
    <scope>NUCLEOTIDE SEQUENCE [LARGE SCALE GENOMIC DNA]</scope>
    <source>
        <strain evidence="1 2">TWF154</strain>
    </source>
</reference>